<name>A0A1V9ZRR6_9STRA</name>
<organism evidence="1 2">
    <name type="scientific">Thraustotheca clavata</name>
    <dbReference type="NCBI Taxonomy" id="74557"/>
    <lineage>
        <taxon>Eukaryota</taxon>
        <taxon>Sar</taxon>
        <taxon>Stramenopiles</taxon>
        <taxon>Oomycota</taxon>
        <taxon>Saprolegniomycetes</taxon>
        <taxon>Saprolegniales</taxon>
        <taxon>Achlyaceae</taxon>
        <taxon>Thraustotheca</taxon>
    </lineage>
</organism>
<dbReference type="EMBL" id="JNBS01001691">
    <property type="protein sequence ID" value="OQS00687.1"/>
    <property type="molecule type" value="Genomic_DNA"/>
</dbReference>
<dbReference type="Proteomes" id="UP000243217">
    <property type="component" value="Unassembled WGS sequence"/>
</dbReference>
<evidence type="ECO:0000313" key="1">
    <source>
        <dbReference type="EMBL" id="OQS00687.1"/>
    </source>
</evidence>
<dbReference type="AlphaFoldDB" id="A0A1V9ZRR6"/>
<keyword evidence="2" id="KW-1185">Reference proteome</keyword>
<accession>A0A1V9ZRR6</accession>
<reference evidence="1 2" key="1">
    <citation type="journal article" date="2014" name="Genome Biol. Evol.">
        <title>The secreted proteins of Achlya hypogyna and Thraustotheca clavata identify the ancestral oomycete secretome and reveal gene acquisitions by horizontal gene transfer.</title>
        <authorList>
            <person name="Misner I."/>
            <person name="Blouin N."/>
            <person name="Leonard G."/>
            <person name="Richards T.A."/>
            <person name="Lane C.E."/>
        </authorList>
    </citation>
    <scope>NUCLEOTIDE SEQUENCE [LARGE SCALE GENOMIC DNA]</scope>
    <source>
        <strain evidence="1 2">ATCC 34112</strain>
    </source>
</reference>
<evidence type="ECO:0000313" key="2">
    <source>
        <dbReference type="Proteomes" id="UP000243217"/>
    </source>
</evidence>
<comment type="caution">
    <text evidence="1">The sequence shown here is derived from an EMBL/GenBank/DDBJ whole genome shotgun (WGS) entry which is preliminary data.</text>
</comment>
<protein>
    <submittedName>
        <fullName evidence="1">Uncharacterized protein</fullName>
    </submittedName>
</protein>
<sequence>MDGTGLNVLHWACLQEDIPLYILVEIISTFPDAALEKNAQGQLPHEIATSCRQQVLDILFAAYPFNAQPITLLTEKNLKPLRWQEDLKCGELWWKRVRCSF</sequence>
<gene>
    <name evidence="1" type="ORF">THRCLA_05897</name>
</gene>
<dbReference type="OrthoDB" id="70570at2759"/>
<proteinExistence type="predicted"/>